<comment type="pathway">
    <text evidence="1">Purine metabolism; IMP biosynthesis via de novo pathway; 5-amino-1-(5-phospho-D-ribosyl)imidazole-4-carboxamide from 5-amino-1-(5-phospho-D-ribosyl)imidazole-4-carboxylate: step 1/2.</text>
</comment>
<dbReference type="GO" id="GO:0016831">
    <property type="term" value="F:carboxy-lyase activity"/>
    <property type="evidence" value="ECO:0007669"/>
    <property type="project" value="UniProtKB-KW"/>
</dbReference>
<dbReference type="SUPFAM" id="SSF52255">
    <property type="entry name" value="N5-CAIR mutase (phosphoribosylaminoimidazole carboxylase, PurE)"/>
    <property type="match status" value="1"/>
</dbReference>
<dbReference type="GO" id="GO:0016874">
    <property type="term" value="F:ligase activity"/>
    <property type="evidence" value="ECO:0007669"/>
    <property type="project" value="UniProtKB-KW"/>
</dbReference>
<dbReference type="Gene3D" id="3.30.200.20">
    <property type="entry name" value="Phosphorylase Kinase, domain 1"/>
    <property type="match status" value="1"/>
</dbReference>
<keyword evidence="8" id="KW-0210">Decarboxylase</keyword>
<gene>
    <name evidence="13" type="ORF">AB6A40_003199</name>
</gene>
<feature type="domain" description="PurE" evidence="12">
    <location>
        <begin position="262"/>
        <end position="409"/>
    </location>
</feature>
<dbReference type="InterPro" id="IPR018236">
    <property type="entry name" value="SAICAR_synthetase_CS"/>
</dbReference>
<dbReference type="CDD" id="cd01416">
    <property type="entry name" value="SAICAR_synt_Ade5"/>
    <property type="match status" value="1"/>
</dbReference>
<evidence type="ECO:0000256" key="7">
    <source>
        <dbReference type="ARBA" id="ARBA00022755"/>
    </source>
</evidence>
<evidence type="ECO:0000256" key="11">
    <source>
        <dbReference type="ARBA" id="ARBA00023268"/>
    </source>
</evidence>
<evidence type="ECO:0000313" key="13">
    <source>
        <dbReference type="EMBL" id="MFH4976490.1"/>
    </source>
</evidence>
<name>A0ABD6E8U2_9BILA</name>
<evidence type="ECO:0000256" key="10">
    <source>
        <dbReference type="ARBA" id="ARBA00023239"/>
    </source>
</evidence>
<dbReference type="FunFam" id="3.30.470.20:FF:000020">
    <property type="entry name" value="Probable multifunctional protein ADE2"/>
    <property type="match status" value="1"/>
</dbReference>
<keyword evidence="10" id="KW-0456">Lyase</keyword>
<keyword evidence="7" id="KW-0658">Purine biosynthesis</keyword>
<organism evidence="13 14">
    <name type="scientific">Gnathostoma spinigerum</name>
    <dbReference type="NCBI Taxonomy" id="75299"/>
    <lineage>
        <taxon>Eukaryota</taxon>
        <taxon>Metazoa</taxon>
        <taxon>Ecdysozoa</taxon>
        <taxon>Nematoda</taxon>
        <taxon>Chromadorea</taxon>
        <taxon>Rhabditida</taxon>
        <taxon>Spirurina</taxon>
        <taxon>Gnathostomatomorpha</taxon>
        <taxon>Gnathostomatoidea</taxon>
        <taxon>Gnathostomatidae</taxon>
        <taxon>Gnathostoma</taxon>
    </lineage>
</organism>
<dbReference type="Pfam" id="PF00731">
    <property type="entry name" value="AIRC"/>
    <property type="match status" value="1"/>
</dbReference>
<comment type="similarity">
    <text evidence="4">In the N-terminal section; belongs to the SAICAR synthetase family.</text>
</comment>
<keyword evidence="11" id="KW-0511">Multifunctional enzyme</keyword>
<keyword evidence="14" id="KW-1185">Reference proteome</keyword>
<reference evidence="13 14" key="1">
    <citation type="submission" date="2024-08" db="EMBL/GenBank/DDBJ databases">
        <title>Gnathostoma spinigerum genome.</title>
        <authorList>
            <person name="Gonzalez-Bertolin B."/>
            <person name="Monzon S."/>
            <person name="Zaballos A."/>
            <person name="Jimenez P."/>
            <person name="Dekumyoy P."/>
            <person name="Varona S."/>
            <person name="Cuesta I."/>
            <person name="Sumanam S."/>
            <person name="Adisakwattana P."/>
            <person name="Gasser R.B."/>
            <person name="Hernandez-Gonzalez A."/>
            <person name="Young N.D."/>
            <person name="Perteguer M.J."/>
        </authorList>
    </citation>
    <scope>NUCLEOTIDE SEQUENCE [LARGE SCALE GENOMIC DNA]</scope>
    <source>
        <strain evidence="13">AL3</strain>
        <tissue evidence="13">Liver</tissue>
    </source>
</reference>
<comment type="caution">
    <text evidence="13">The sequence shown here is derived from an EMBL/GenBank/DDBJ whole genome shotgun (WGS) entry which is preliminary data.</text>
</comment>
<dbReference type="PANTHER" id="PTHR43599">
    <property type="entry name" value="MULTIFUNCTIONAL PROTEIN ADE2"/>
    <property type="match status" value="1"/>
</dbReference>
<evidence type="ECO:0000313" key="14">
    <source>
        <dbReference type="Proteomes" id="UP001608902"/>
    </source>
</evidence>
<dbReference type="GO" id="GO:0005524">
    <property type="term" value="F:ATP binding"/>
    <property type="evidence" value="ECO:0007669"/>
    <property type="project" value="UniProtKB-KW"/>
</dbReference>
<comment type="pathway">
    <text evidence="2">Purine metabolism; IMP biosynthesis via de novo pathway; 5-amino-1-(5-phospho-D-ribosyl)imidazole-4-carboxylate from 5-amino-1-(5-phospho-D-ribosyl)imidazole (carboxylase route): step 1/1.</text>
</comment>
<evidence type="ECO:0000256" key="2">
    <source>
        <dbReference type="ARBA" id="ARBA00004747"/>
    </source>
</evidence>
<dbReference type="SUPFAM" id="SSF56104">
    <property type="entry name" value="SAICAR synthase-like"/>
    <property type="match status" value="1"/>
</dbReference>
<dbReference type="Proteomes" id="UP001608902">
    <property type="component" value="Unassembled WGS sequence"/>
</dbReference>
<dbReference type="InterPro" id="IPR000031">
    <property type="entry name" value="PurE_dom"/>
</dbReference>
<accession>A0ABD6E8U2</accession>
<dbReference type="SMART" id="SM01001">
    <property type="entry name" value="AIRC"/>
    <property type="match status" value="1"/>
</dbReference>
<dbReference type="AlphaFoldDB" id="A0ABD6E8U2"/>
<evidence type="ECO:0000256" key="3">
    <source>
        <dbReference type="ARBA" id="ARBA00010478"/>
    </source>
</evidence>
<comment type="similarity">
    <text evidence="3">In the C-terminal section; belongs to the AIR carboxylase family. Class II subfamily.</text>
</comment>
<dbReference type="HAMAP" id="MF_00137">
    <property type="entry name" value="SAICAR_synth"/>
    <property type="match status" value="1"/>
</dbReference>
<evidence type="ECO:0000256" key="1">
    <source>
        <dbReference type="ARBA" id="ARBA00004672"/>
    </source>
</evidence>
<protein>
    <recommendedName>
        <fullName evidence="12">PurE domain-containing protein</fullName>
    </recommendedName>
</protein>
<keyword evidence="9" id="KW-0067">ATP-binding</keyword>
<evidence type="ECO:0000256" key="4">
    <source>
        <dbReference type="ARBA" id="ARBA00011020"/>
    </source>
</evidence>
<dbReference type="InterPro" id="IPR050089">
    <property type="entry name" value="SAICAR_synthetase"/>
</dbReference>
<proteinExistence type="inferred from homology"/>
<dbReference type="Pfam" id="PF01259">
    <property type="entry name" value="SAICAR_synt"/>
    <property type="match status" value="1"/>
</dbReference>
<dbReference type="GO" id="GO:0006164">
    <property type="term" value="P:purine nucleotide biosynthetic process"/>
    <property type="evidence" value="ECO:0007669"/>
    <property type="project" value="UniProtKB-KW"/>
</dbReference>
<dbReference type="Gene3D" id="3.40.50.1970">
    <property type="match status" value="1"/>
</dbReference>
<keyword evidence="5" id="KW-0436">Ligase</keyword>
<keyword evidence="6" id="KW-0547">Nucleotide-binding</keyword>
<evidence type="ECO:0000256" key="9">
    <source>
        <dbReference type="ARBA" id="ARBA00022840"/>
    </source>
</evidence>
<dbReference type="PANTHER" id="PTHR43599:SF3">
    <property type="entry name" value="SI:DKEY-6E2.2"/>
    <property type="match status" value="1"/>
</dbReference>
<dbReference type="InterPro" id="IPR028923">
    <property type="entry name" value="SAICAR_synt/ADE2_N"/>
</dbReference>
<evidence type="ECO:0000256" key="8">
    <source>
        <dbReference type="ARBA" id="ARBA00022793"/>
    </source>
</evidence>
<sequence>MYSESDLNKVAEGKTKEIYEIRNDANLVLIRSKNSITAFNAKRSNIIEGKGRTANQTTCHIFEYLQAVGMKTHFVRTAGENEFVALKCVMVPLEWVARRVATGSFLKRNPGVKEGYRFCPPKIEIFFKDDANDDPQWSEDQILANKFEFNGLRIARREINLMKRQTDTAFRLLEKAWDREGCALIDLKVEFGVTTDGELLLADVIDNDSWRVWPAGDRRLQLDKQFYRDLKEVDNEALSKLKENYEKVAQLTKKFVREGKVARAVIIIGSPTDVEYAKKIESGCSKYGLTTVIRISSAHKTTMDTLEIVADYEGDGVPTVFIAVAGRSNGLGPVLSGNTTYPVINAPPLDADWAAQDIWSSLRTPSGLGCSTVLGADEAALAAAKIMSTIDYMVFGRLLVKQLDSVSSVSNADKAICYQ</sequence>
<dbReference type="PROSITE" id="PS01057">
    <property type="entry name" value="SAICAR_SYNTHETASE_1"/>
    <property type="match status" value="1"/>
</dbReference>
<evidence type="ECO:0000259" key="12">
    <source>
        <dbReference type="SMART" id="SM01001"/>
    </source>
</evidence>
<dbReference type="FunFam" id="3.30.200.20:FF:000183">
    <property type="entry name" value="Probable multifunctional protein ADE2"/>
    <property type="match status" value="1"/>
</dbReference>
<evidence type="ECO:0000256" key="6">
    <source>
        <dbReference type="ARBA" id="ARBA00022741"/>
    </source>
</evidence>
<dbReference type="EMBL" id="JBGFUD010001592">
    <property type="protein sequence ID" value="MFH4976490.1"/>
    <property type="molecule type" value="Genomic_DNA"/>
</dbReference>
<dbReference type="Gene3D" id="3.30.470.20">
    <property type="entry name" value="ATP-grasp fold, B domain"/>
    <property type="match status" value="1"/>
</dbReference>
<evidence type="ECO:0000256" key="5">
    <source>
        <dbReference type="ARBA" id="ARBA00022598"/>
    </source>
</evidence>